<dbReference type="Gene3D" id="3.40.50.2000">
    <property type="entry name" value="Glycogen Phosphorylase B"/>
    <property type="match status" value="1"/>
</dbReference>
<dbReference type="Proteomes" id="UP000060787">
    <property type="component" value="Chromosome"/>
</dbReference>
<keyword evidence="2" id="KW-1185">Reference proteome</keyword>
<dbReference type="PANTHER" id="PTHR46656:SF3">
    <property type="entry name" value="PUTATIVE-RELATED"/>
    <property type="match status" value="1"/>
</dbReference>
<keyword evidence="1" id="KW-0808">Transferase</keyword>
<reference evidence="1 2" key="1">
    <citation type="journal article" date="2015" name="BMC Genomics">
        <title>Comparative genomics and metabolic profiling of the genus Lysobacter.</title>
        <authorList>
            <person name="de Bruijn I."/>
            <person name="Cheng X."/>
            <person name="de Jager V."/>
            <person name="Exposito R.G."/>
            <person name="Watrous J."/>
            <person name="Patel N."/>
            <person name="Postma J."/>
            <person name="Dorrestein P.C."/>
            <person name="Kobayashi D."/>
            <person name="Raaijmakers J.M."/>
        </authorList>
    </citation>
    <scope>NUCLEOTIDE SEQUENCE [LARGE SCALE GENOMIC DNA]</scope>
    <source>
        <strain evidence="1 2">76</strain>
    </source>
</reference>
<dbReference type="PATRIC" id="fig|84531.8.peg.1096"/>
<dbReference type="SUPFAM" id="SSF53756">
    <property type="entry name" value="UDP-Glycosyltransferase/glycogen phosphorylase"/>
    <property type="match status" value="1"/>
</dbReference>
<name>A0A0S2F6R1_LYSAN</name>
<accession>A0A0S2F6R1</accession>
<gene>
    <name evidence="1" type="ORF">LA76x_1071</name>
</gene>
<dbReference type="AlphaFoldDB" id="A0A0S2F6R1"/>
<dbReference type="EMBL" id="CP011129">
    <property type="protein sequence ID" value="ALN79230.1"/>
    <property type="molecule type" value="Genomic_DNA"/>
</dbReference>
<evidence type="ECO:0000313" key="2">
    <source>
        <dbReference type="Proteomes" id="UP000060787"/>
    </source>
</evidence>
<dbReference type="PANTHER" id="PTHR46656">
    <property type="entry name" value="PUTATIVE-RELATED"/>
    <property type="match status" value="1"/>
</dbReference>
<dbReference type="Pfam" id="PF13692">
    <property type="entry name" value="Glyco_trans_1_4"/>
    <property type="match status" value="1"/>
</dbReference>
<sequence length="454" mass="50196">MLRFSAWIRRQRWLKAVYQHVPASLRGKVSMALAAGSSASFGNLPKSATDTEAFQPAAPRDSARAIYGDSAGVNVFAYLRGQFGLGESARMYSRALLDIGYPAALHNVDIDLPHSCKDHSLDAFMSEDAPHPVNLICVNPNSFEATLKVIGDARSRGRYVIASWFWELERIPDEWLPVLDHVDEIMVATRFIEDAFRRATNKPVLRVPLPLGDVVDSGLTRSDFGLPQDKFLFLCTFDFNGWVSRKNPEAVLNAFRRAFPPGRDDVCLLVKSSNGHRHPEKLMALMQAAGEDQRILVRDDVIEREHVHALQRCADAYVSLHRAEGFGMGLAECMRLGKPVIGTAWSGNVDFMNHDNSCLVNYRLVPVAKDDYVGAEKGARWAEADVDHAAESMRRLVDEPGFAARIGAQASRDMRDHNSPAGAAHTIAQRLGRLAAERAPADEASPITNQKARA</sequence>
<dbReference type="STRING" id="84531.LA76x_1071"/>
<dbReference type="GO" id="GO:0016740">
    <property type="term" value="F:transferase activity"/>
    <property type="evidence" value="ECO:0007669"/>
    <property type="project" value="UniProtKB-KW"/>
</dbReference>
<dbReference type="CDD" id="cd01635">
    <property type="entry name" value="Glycosyltransferase_GTB-type"/>
    <property type="match status" value="1"/>
</dbReference>
<evidence type="ECO:0000313" key="1">
    <source>
        <dbReference type="EMBL" id="ALN79230.1"/>
    </source>
</evidence>
<protein>
    <submittedName>
        <fullName evidence="1">Glycosyl transferases group 1 family protein</fullName>
    </submittedName>
</protein>
<dbReference type="KEGG" id="lab:LA76x_1071"/>
<proteinExistence type="predicted"/>
<organism evidence="1 2">
    <name type="scientific">Lysobacter antibioticus</name>
    <dbReference type="NCBI Taxonomy" id="84531"/>
    <lineage>
        <taxon>Bacteria</taxon>
        <taxon>Pseudomonadati</taxon>
        <taxon>Pseudomonadota</taxon>
        <taxon>Gammaproteobacteria</taxon>
        <taxon>Lysobacterales</taxon>
        <taxon>Lysobacteraceae</taxon>
        <taxon>Lysobacter</taxon>
    </lineage>
</organism>
<dbReference type="RefSeq" id="WP_057916860.1">
    <property type="nucleotide sequence ID" value="NZ_CP011129.1"/>
</dbReference>